<dbReference type="NCBIfam" id="TIGR01246">
    <property type="entry name" value="dapE_proteo"/>
    <property type="match status" value="1"/>
</dbReference>
<dbReference type="PROSITE" id="PS00759">
    <property type="entry name" value="ARGE_DAPE_CPG2_2"/>
    <property type="match status" value="1"/>
</dbReference>
<name>A0A3B0TS57_9ZZZZ</name>
<protein>
    <recommendedName>
        <fullName evidence="6">Succinyl-diaminopimelate desuccinylase</fullName>
        <ecNumber evidence="5">3.5.1.18</ecNumber>
    </recommendedName>
    <alternativeName>
        <fullName evidence="13">N-succinyl-LL-2,6-diaminoheptanedioate amidohydrolase</fullName>
    </alternativeName>
</protein>
<evidence type="ECO:0000256" key="8">
    <source>
        <dbReference type="ARBA" id="ARBA00022723"/>
    </source>
</evidence>
<keyword evidence="7" id="KW-0028">Amino-acid biosynthesis</keyword>
<evidence type="ECO:0000256" key="2">
    <source>
        <dbReference type="ARBA" id="ARBA00005130"/>
    </source>
</evidence>
<dbReference type="EC" id="3.5.1.18" evidence="5"/>
<comment type="catalytic activity">
    <reaction evidence="14">
        <text>N-succinyl-(2S,6S)-2,6-diaminopimelate + H2O = (2S,6S)-2,6-diaminopimelate + succinate</text>
        <dbReference type="Rhea" id="RHEA:22608"/>
        <dbReference type="ChEBI" id="CHEBI:15377"/>
        <dbReference type="ChEBI" id="CHEBI:30031"/>
        <dbReference type="ChEBI" id="CHEBI:57609"/>
        <dbReference type="ChEBI" id="CHEBI:58087"/>
        <dbReference type="EC" id="3.5.1.18"/>
    </reaction>
</comment>
<evidence type="ECO:0000256" key="6">
    <source>
        <dbReference type="ARBA" id="ARBA00022391"/>
    </source>
</evidence>
<proteinExistence type="inferred from homology"/>
<evidence type="ECO:0000256" key="14">
    <source>
        <dbReference type="ARBA" id="ARBA00051301"/>
    </source>
</evidence>
<evidence type="ECO:0000256" key="9">
    <source>
        <dbReference type="ARBA" id="ARBA00022801"/>
    </source>
</evidence>
<dbReference type="InterPro" id="IPR050072">
    <property type="entry name" value="Peptidase_M20A"/>
</dbReference>
<dbReference type="GO" id="GO:0046872">
    <property type="term" value="F:metal ion binding"/>
    <property type="evidence" value="ECO:0007669"/>
    <property type="project" value="UniProtKB-KW"/>
</dbReference>
<dbReference type="SUPFAM" id="SSF53187">
    <property type="entry name" value="Zn-dependent exopeptidases"/>
    <property type="match status" value="1"/>
</dbReference>
<dbReference type="HAMAP" id="MF_01690">
    <property type="entry name" value="DapE"/>
    <property type="match status" value="1"/>
</dbReference>
<dbReference type="UniPathway" id="UPA00034">
    <property type="reaction ID" value="UER00021"/>
</dbReference>
<comment type="pathway">
    <text evidence="2">Amino-acid biosynthesis; L-lysine biosynthesis via DAP pathway; LL-2,6-diaminopimelate from (S)-tetrahydrodipicolinate (succinylase route): step 3/3.</text>
</comment>
<dbReference type="GO" id="GO:0009089">
    <property type="term" value="P:lysine biosynthetic process via diaminopimelate"/>
    <property type="evidence" value="ECO:0007669"/>
    <property type="project" value="UniProtKB-UniPathway"/>
</dbReference>
<dbReference type="NCBIfam" id="NF009557">
    <property type="entry name" value="PRK13009.1"/>
    <property type="match status" value="1"/>
</dbReference>
<keyword evidence="9 16" id="KW-0378">Hydrolase</keyword>
<dbReference type="PANTHER" id="PTHR43808">
    <property type="entry name" value="ACETYLORNITHINE DEACETYLASE"/>
    <property type="match status" value="1"/>
</dbReference>
<evidence type="ECO:0000313" key="16">
    <source>
        <dbReference type="EMBL" id="VAW19550.1"/>
    </source>
</evidence>
<dbReference type="PANTHER" id="PTHR43808:SF31">
    <property type="entry name" value="N-ACETYL-L-CITRULLINE DEACETYLASE"/>
    <property type="match status" value="1"/>
</dbReference>
<sequence length="397" mass="43501">MPSDIDMSDQTIATDTKTLLQDLMRCRSVTPNEDGVLDVLEEFLTPLGFNCTRVKFEGDGSYPVDNLFATRGTEGRHLLFGGHTDVVPAGNEDEWTHNPFEAIEADGQIWGRGAVDMKSGVAAFCAAAAVFVRNQSDENGIISLAITNDEESDAINGTEKLLEWAVEQGHKFDFSIVGEPSSAKILGDNIKVGRRGSISGIISIRGKQGHSAYPERANNPTPVLARLTQILSETKLDDGTEHFQPSNLEVTSIDIGNEAANVIPAVGTLSFNIRFNETWDGPLIIAWIEKRIGEVKEPGFEIEWRQLGKVANCFVSPISDDVNIVRDAVKSVAGLVPELATFGGTSDARFIANYCPVVECGLVGQTMHQVDERVEIFQLYDLEKIYLQIMDKFFSNT</sequence>
<dbReference type="GO" id="GO:0008777">
    <property type="term" value="F:acetylornithine deacetylase activity"/>
    <property type="evidence" value="ECO:0007669"/>
    <property type="project" value="TreeGrafter"/>
</dbReference>
<evidence type="ECO:0000259" key="15">
    <source>
        <dbReference type="Pfam" id="PF07687"/>
    </source>
</evidence>
<evidence type="ECO:0000256" key="3">
    <source>
        <dbReference type="ARBA" id="ARBA00006746"/>
    </source>
</evidence>
<evidence type="ECO:0000256" key="10">
    <source>
        <dbReference type="ARBA" id="ARBA00022833"/>
    </source>
</evidence>
<dbReference type="GO" id="GO:0019877">
    <property type="term" value="P:diaminopimelate biosynthetic process"/>
    <property type="evidence" value="ECO:0007669"/>
    <property type="project" value="UniProtKB-KW"/>
</dbReference>
<dbReference type="Pfam" id="PF01546">
    <property type="entry name" value="Peptidase_M20"/>
    <property type="match status" value="1"/>
</dbReference>
<comment type="subunit">
    <text evidence="4">Homodimer.</text>
</comment>
<organism evidence="16">
    <name type="scientific">hydrothermal vent metagenome</name>
    <dbReference type="NCBI Taxonomy" id="652676"/>
    <lineage>
        <taxon>unclassified sequences</taxon>
        <taxon>metagenomes</taxon>
        <taxon>ecological metagenomes</taxon>
    </lineage>
</organism>
<dbReference type="AlphaFoldDB" id="A0A3B0TS57"/>
<accession>A0A3B0TS57</accession>
<evidence type="ECO:0000256" key="5">
    <source>
        <dbReference type="ARBA" id="ARBA00011921"/>
    </source>
</evidence>
<keyword evidence="8" id="KW-0479">Metal-binding</keyword>
<dbReference type="Gene3D" id="3.30.70.360">
    <property type="match status" value="1"/>
</dbReference>
<keyword evidence="10" id="KW-0862">Zinc</keyword>
<keyword evidence="11" id="KW-0220">Diaminopimelate biosynthesis</keyword>
<dbReference type="PROSITE" id="PS00758">
    <property type="entry name" value="ARGE_DAPE_CPG2_1"/>
    <property type="match status" value="1"/>
</dbReference>
<dbReference type="GO" id="GO:0006526">
    <property type="term" value="P:L-arginine biosynthetic process"/>
    <property type="evidence" value="ECO:0007669"/>
    <property type="project" value="TreeGrafter"/>
</dbReference>
<feature type="domain" description="Peptidase M20 dimerisation" evidence="15">
    <location>
        <begin position="192"/>
        <end position="297"/>
    </location>
</feature>
<reference evidence="16" key="1">
    <citation type="submission" date="2018-06" db="EMBL/GenBank/DDBJ databases">
        <authorList>
            <person name="Zhirakovskaya E."/>
        </authorList>
    </citation>
    <scope>NUCLEOTIDE SEQUENCE</scope>
</reference>
<gene>
    <name evidence="16" type="ORF">MNBD_ALPHA11-1876</name>
</gene>
<dbReference type="Gene3D" id="3.40.630.10">
    <property type="entry name" value="Zn peptidases"/>
    <property type="match status" value="2"/>
</dbReference>
<evidence type="ECO:0000256" key="11">
    <source>
        <dbReference type="ARBA" id="ARBA00022915"/>
    </source>
</evidence>
<evidence type="ECO:0000256" key="12">
    <source>
        <dbReference type="ARBA" id="ARBA00023154"/>
    </source>
</evidence>
<dbReference type="Pfam" id="PF07687">
    <property type="entry name" value="M20_dimer"/>
    <property type="match status" value="1"/>
</dbReference>
<dbReference type="EMBL" id="UOEQ01000224">
    <property type="protein sequence ID" value="VAW19550.1"/>
    <property type="molecule type" value="Genomic_DNA"/>
</dbReference>
<dbReference type="InterPro" id="IPR001261">
    <property type="entry name" value="ArgE/DapE_CS"/>
</dbReference>
<dbReference type="SUPFAM" id="SSF55031">
    <property type="entry name" value="Bacterial exopeptidase dimerisation domain"/>
    <property type="match status" value="1"/>
</dbReference>
<evidence type="ECO:0000256" key="4">
    <source>
        <dbReference type="ARBA" id="ARBA00011738"/>
    </source>
</evidence>
<dbReference type="InterPro" id="IPR005941">
    <property type="entry name" value="DapE_proteobac"/>
</dbReference>
<evidence type="ECO:0000256" key="13">
    <source>
        <dbReference type="ARBA" id="ARBA00031891"/>
    </source>
</evidence>
<dbReference type="InterPro" id="IPR002933">
    <property type="entry name" value="Peptidase_M20"/>
</dbReference>
<dbReference type="InterPro" id="IPR036264">
    <property type="entry name" value="Bact_exopeptidase_dim_dom"/>
</dbReference>
<evidence type="ECO:0000256" key="7">
    <source>
        <dbReference type="ARBA" id="ARBA00022605"/>
    </source>
</evidence>
<dbReference type="InterPro" id="IPR011650">
    <property type="entry name" value="Peptidase_M20_dimer"/>
</dbReference>
<dbReference type="GO" id="GO:0009014">
    <property type="term" value="F:succinyl-diaminopimelate desuccinylase activity"/>
    <property type="evidence" value="ECO:0007669"/>
    <property type="project" value="UniProtKB-EC"/>
</dbReference>
<keyword evidence="12" id="KW-0457">Lysine biosynthesis</keyword>
<comment type="similarity">
    <text evidence="3">Belongs to the peptidase M20A family. DapE subfamily.</text>
</comment>
<evidence type="ECO:0000256" key="1">
    <source>
        <dbReference type="ARBA" id="ARBA00001947"/>
    </source>
</evidence>
<comment type="cofactor">
    <cofactor evidence="1">
        <name>Zn(2+)</name>
        <dbReference type="ChEBI" id="CHEBI:29105"/>
    </cofactor>
</comment>